<name>A0ABY5Z746_9ACTN</name>
<evidence type="ECO:0000313" key="2">
    <source>
        <dbReference type="EMBL" id="UWZ36558.1"/>
    </source>
</evidence>
<sequence>MTYSVLVGLPIADRRTSCDFYRAVLGLEPFGAPADDGVPEPLQFALNDGMRLMLIPTGGFGWVIGGRRVAAPGDSECVLSLDAADSAAVDAMIDRARAAGAKVVAEPGSQPWAYAGTFEDPDGHVWMVAAAPTASPSPQQNREHSS</sequence>
<dbReference type="SUPFAM" id="SSF54593">
    <property type="entry name" value="Glyoxalase/Bleomycin resistance protein/Dihydroxybiphenyl dioxygenase"/>
    <property type="match status" value="1"/>
</dbReference>
<dbReference type="InterPro" id="IPR004360">
    <property type="entry name" value="Glyas_Fos-R_dOase_dom"/>
</dbReference>
<accession>A0ABY5Z746</accession>
<dbReference type="PANTHER" id="PTHR36503:SF2">
    <property type="entry name" value="BLR2408 PROTEIN"/>
    <property type="match status" value="1"/>
</dbReference>
<dbReference type="PANTHER" id="PTHR36503">
    <property type="entry name" value="BLR2520 PROTEIN"/>
    <property type="match status" value="1"/>
</dbReference>
<keyword evidence="3" id="KW-1185">Reference proteome</keyword>
<dbReference type="RefSeq" id="WP_260725895.1">
    <property type="nucleotide sequence ID" value="NZ_BAAABS010000026.1"/>
</dbReference>
<reference evidence="2" key="1">
    <citation type="submission" date="2021-04" db="EMBL/GenBank/DDBJ databases">
        <title>Biosynthetic gene clusters of Dactylosporangioum roseum.</title>
        <authorList>
            <person name="Hartkoorn R.C."/>
            <person name="Beaudoing E."/>
            <person name="Hot D."/>
            <person name="Moureu S."/>
        </authorList>
    </citation>
    <scope>NUCLEOTIDE SEQUENCE</scope>
    <source>
        <strain evidence="2">NRRL B-16295</strain>
    </source>
</reference>
<protein>
    <submittedName>
        <fullName evidence="2">VOC family protein</fullName>
    </submittedName>
</protein>
<proteinExistence type="predicted"/>
<feature type="domain" description="VOC" evidence="1">
    <location>
        <begin position="2"/>
        <end position="131"/>
    </location>
</feature>
<evidence type="ECO:0000313" key="3">
    <source>
        <dbReference type="Proteomes" id="UP001058271"/>
    </source>
</evidence>
<dbReference type="Gene3D" id="3.10.180.10">
    <property type="entry name" value="2,3-Dihydroxybiphenyl 1,2-Dioxygenase, domain 1"/>
    <property type="match status" value="1"/>
</dbReference>
<gene>
    <name evidence="2" type="ORF">Drose_37045</name>
</gene>
<dbReference type="Pfam" id="PF00903">
    <property type="entry name" value="Glyoxalase"/>
    <property type="match status" value="1"/>
</dbReference>
<dbReference type="InterPro" id="IPR029068">
    <property type="entry name" value="Glyas_Bleomycin-R_OHBP_Dase"/>
</dbReference>
<dbReference type="EMBL" id="CP073721">
    <property type="protein sequence ID" value="UWZ36558.1"/>
    <property type="molecule type" value="Genomic_DNA"/>
</dbReference>
<evidence type="ECO:0000259" key="1">
    <source>
        <dbReference type="PROSITE" id="PS51819"/>
    </source>
</evidence>
<dbReference type="PROSITE" id="PS51819">
    <property type="entry name" value="VOC"/>
    <property type="match status" value="1"/>
</dbReference>
<dbReference type="InterPro" id="IPR037523">
    <property type="entry name" value="VOC_core"/>
</dbReference>
<dbReference type="Proteomes" id="UP001058271">
    <property type="component" value="Chromosome"/>
</dbReference>
<organism evidence="2 3">
    <name type="scientific">Dactylosporangium roseum</name>
    <dbReference type="NCBI Taxonomy" id="47989"/>
    <lineage>
        <taxon>Bacteria</taxon>
        <taxon>Bacillati</taxon>
        <taxon>Actinomycetota</taxon>
        <taxon>Actinomycetes</taxon>
        <taxon>Micromonosporales</taxon>
        <taxon>Micromonosporaceae</taxon>
        <taxon>Dactylosporangium</taxon>
    </lineage>
</organism>